<dbReference type="PANTHER" id="PTHR11956">
    <property type="entry name" value="ARGINYL-TRNA SYNTHETASE"/>
    <property type="match status" value="1"/>
</dbReference>
<sequence length="203" mass="21989">MMLRQRLIELLTQAASQAQQLGKLPSVTLPKVTIERPQNPEHGDYASSFPLKLARTIGINPLTIANDMVGLMVPSSEIDSVAVAPPGFINFTLKSDWLTKQVDSILMADDSYGDIDLGQESRAQIEFVSVNPTGPLHVGHGRGAILGSTLANVLAAAGYKVEKEYYINDAGSQIDAFYRSLYVRYQQCLGIDAEMPSDGYLGG</sequence>
<feature type="domain" description="Arginyl tRNA synthetase N-terminal" evidence="5">
    <location>
        <begin position="5"/>
        <end position="93"/>
    </location>
</feature>
<dbReference type="InterPro" id="IPR035684">
    <property type="entry name" value="ArgRS_core"/>
</dbReference>
<dbReference type="Pfam" id="PF03485">
    <property type="entry name" value="Arg_tRNA_synt_N"/>
    <property type="match status" value="1"/>
</dbReference>
<dbReference type="SMART" id="SM01016">
    <property type="entry name" value="Arg_tRNA_synt_N"/>
    <property type="match status" value="1"/>
</dbReference>
<evidence type="ECO:0000256" key="4">
    <source>
        <dbReference type="ARBA" id="ARBA00023146"/>
    </source>
</evidence>
<dbReference type="InterPro" id="IPR001412">
    <property type="entry name" value="aa-tRNA-synth_I_CS"/>
</dbReference>
<keyword evidence="1" id="KW-0436">Ligase</keyword>
<dbReference type="Gene3D" id="3.30.1360.70">
    <property type="entry name" value="Arginyl tRNA synthetase N-terminal domain"/>
    <property type="match status" value="1"/>
</dbReference>
<feature type="non-terminal residue" evidence="6">
    <location>
        <position position="203"/>
    </location>
</feature>
<evidence type="ECO:0000313" key="6">
    <source>
        <dbReference type="EMBL" id="GAI78536.1"/>
    </source>
</evidence>
<dbReference type="InterPro" id="IPR005148">
    <property type="entry name" value="Arg-tRNA-synth_N"/>
</dbReference>
<reference evidence="6" key="1">
    <citation type="journal article" date="2014" name="Front. Microbiol.">
        <title>High frequency of phylogenetically diverse reductive dehalogenase-homologous genes in deep subseafloor sedimentary metagenomes.</title>
        <authorList>
            <person name="Kawai M."/>
            <person name="Futagami T."/>
            <person name="Toyoda A."/>
            <person name="Takaki Y."/>
            <person name="Nishi S."/>
            <person name="Hori S."/>
            <person name="Arai W."/>
            <person name="Tsubouchi T."/>
            <person name="Morono Y."/>
            <person name="Uchiyama I."/>
            <person name="Ito T."/>
            <person name="Fujiyama A."/>
            <person name="Inagaki F."/>
            <person name="Takami H."/>
        </authorList>
    </citation>
    <scope>NUCLEOTIDE SEQUENCE</scope>
    <source>
        <strain evidence="6">Expedition CK06-06</strain>
    </source>
</reference>
<dbReference type="GO" id="GO:0005737">
    <property type="term" value="C:cytoplasm"/>
    <property type="evidence" value="ECO:0007669"/>
    <property type="project" value="InterPro"/>
</dbReference>
<dbReference type="InterPro" id="IPR001278">
    <property type="entry name" value="Arg-tRNA-ligase"/>
</dbReference>
<name>X1SHE3_9ZZZZ</name>
<proteinExistence type="predicted"/>
<dbReference type="AlphaFoldDB" id="X1SHE3"/>
<dbReference type="GO" id="GO:0004814">
    <property type="term" value="F:arginine-tRNA ligase activity"/>
    <property type="evidence" value="ECO:0007669"/>
    <property type="project" value="InterPro"/>
</dbReference>
<protein>
    <recommendedName>
        <fullName evidence="5">Arginyl tRNA synthetase N-terminal domain-containing protein</fullName>
    </recommendedName>
</protein>
<dbReference type="GO" id="GO:0006420">
    <property type="term" value="P:arginyl-tRNA aminoacylation"/>
    <property type="evidence" value="ECO:0007669"/>
    <property type="project" value="InterPro"/>
</dbReference>
<evidence type="ECO:0000256" key="2">
    <source>
        <dbReference type="ARBA" id="ARBA00022741"/>
    </source>
</evidence>
<dbReference type="Pfam" id="PF00750">
    <property type="entry name" value="tRNA-synt_1d"/>
    <property type="match status" value="1"/>
</dbReference>
<keyword evidence="2" id="KW-0547">Nucleotide-binding</keyword>
<dbReference type="PRINTS" id="PR01038">
    <property type="entry name" value="TRNASYNTHARG"/>
</dbReference>
<dbReference type="InterPro" id="IPR036695">
    <property type="entry name" value="Arg-tRNA-synth_N_sf"/>
</dbReference>
<organism evidence="6">
    <name type="scientific">marine sediment metagenome</name>
    <dbReference type="NCBI Taxonomy" id="412755"/>
    <lineage>
        <taxon>unclassified sequences</taxon>
        <taxon>metagenomes</taxon>
        <taxon>ecological metagenomes</taxon>
    </lineage>
</organism>
<dbReference type="SUPFAM" id="SSF52374">
    <property type="entry name" value="Nucleotidylyl transferase"/>
    <property type="match status" value="1"/>
</dbReference>
<evidence type="ECO:0000256" key="1">
    <source>
        <dbReference type="ARBA" id="ARBA00022598"/>
    </source>
</evidence>
<accession>X1SHE3</accession>
<evidence type="ECO:0000259" key="5">
    <source>
        <dbReference type="SMART" id="SM01016"/>
    </source>
</evidence>
<keyword evidence="3" id="KW-0067">ATP-binding</keyword>
<dbReference type="PROSITE" id="PS00178">
    <property type="entry name" value="AA_TRNA_LIGASE_I"/>
    <property type="match status" value="1"/>
</dbReference>
<keyword evidence="4" id="KW-0030">Aminoacyl-tRNA synthetase</keyword>
<gene>
    <name evidence="6" type="ORF">S12H4_16455</name>
</gene>
<dbReference type="PANTHER" id="PTHR11956:SF5">
    <property type="entry name" value="ARGININE--TRNA LIGASE, CYTOPLASMIC"/>
    <property type="match status" value="1"/>
</dbReference>
<dbReference type="SUPFAM" id="SSF55190">
    <property type="entry name" value="Arginyl-tRNA synthetase (ArgRS), N-terminal 'additional' domain"/>
    <property type="match status" value="1"/>
</dbReference>
<comment type="caution">
    <text evidence="6">The sequence shown here is derived from an EMBL/GenBank/DDBJ whole genome shotgun (WGS) entry which is preliminary data.</text>
</comment>
<dbReference type="EMBL" id="BARW01007959">
    <property type="protein sequence ID" value="GAI78536.1"/>
    <property type="molecule type" value="Genomic_DNA"/>
</dbReference>
<dbReference type="InterPro" id="IPR014729">
    <property type="entry name" value="Rossmann-like_a/b/a_fold"/>
</dbReference>
<dbReference type="Gene3D" id="3.40.50.620">
    <property type="entry name" value="HUPs"/>
    <property type="match status" value="1"/>
</dbReference>
<evidence type="ECO:0000256" key="3">
    <source>
        <dbReference type="ARBA" id="ARBA00022840"/>
    </source>
</evidence>
<dbReference type="GO" id="GO:0005524">
    <property type="term" value="F:ATP binding"/>
    <property type="evidence" value="ECO:0007669"/>
    <property type="project" value="UniProtKB-KW"/>
</dbReference>